<sequence length="344" mass="38954">MRAARVVLVAALALIAAPAWGGIALWDDYLVLSGFASVSAAKSDNATPLYIHRRFDDDWCFDCDTTVGLQLDSQLSESWRASAQVVKRPQDTFSDPQFEWGYLGWQLTDNLQARGGRLRLPLFVASEYYYVGNGYPWARPPIDVYGTMLGITSFNGLDLLYNYSLGDELELQLHPFYGGHNHEKVDFGPSTLKVETKVQTGVSVKLHGARFLLNFTYFYADFELDDEPDSLDVFSLGGRYEFVQWELWAEFERDKLQQAAYVAAAWNLDSWQPYVMVSQAWKRLESTSYIAGVRYNWLPNLSVNLEYQLADARNGSSGQFTLPPQTLGEPTEANLVTLMLSYNF</sequence>
<dbReference type="EMBL" id="FNEM01000007">
    <property type="protein sequence ID" value="SDJ35006.1"/>
    <property type="molecule type" value="Genomic_DNA"/>
</dbReference>
<name>A0A1G8T0P5_9GAMM</name>
<dbReference type="Gene3D" id="2.40.160.10">
    <property type="entry name" value="Porin"/>
    <property type="match status" value="1"/>
</dbReference>
<organism evidence="1 2">
    <name type="scientific">Ferrimonas sediminum</name>
    <dbReference type="NCBI Taxonomy" id="718193"/>
    <lineage>
        <taxon>Bacteria</taxon>
        <taxon>Pseudomonadati</taxon>
        <taxon>Pseudomonadota</taxon>
        <taxon>Gammaproteobacteria</taxon>
        <taxon>Alteromonadales</taxon>
        <taxon>Ferrimonadaceae</taxon>
        <taxon>Ferrimonas</taxon>
    </lineage>
</organism>
<accession>A0A1G8T0P5</accession>
<dbReference type="Proteomes" id="UP000199527">
    <property type="component" value="Unassembled WGS sequence"/>
</dbReference>
<dbReference type="OrthoDB" id="197869at2"/>
<reference evidence="2" key="1">
    <citation type="submission" date="2016-10" db="EMBL/GenBank/DDBJ databases">
        <authorList>
            <person name="Varghese N."/>
            <person name="Submissions S."/>
        </authorList>
    </citation>
    <scope>NUCLEOTIDE SEQUENCE [LARGE SCALE GENOMIC DNA]</scope>
    <source>
        <strain evidence="2">DSM 23317</strain>
    </source>
</reference>
<proteinExistence type="predicted"/>
<dbReference type="AlphaFoldDB" id="A0A1G8T0P5"/>
<dbReference type="RefSeq" id="WP_143026608.1">
    <property type="nucleotide sequence ID" value="NZ_FNEM01000007.1"/>
</dbReference>
<dbReference type="SUPFAM" id="SSF56935">
    <property type="entry name" value="Porins"/>
    <property type="match status" value="1"/>
</dbReference>
<evidence type="ECO:0008006" key="3">
    <source>
        <dbReference type="Google" id="ProtNLM"/>
    </source>
</evidence>
<evidence type="ECO:0000313" key="1">
    <source>
        <dbReference type="EMBL" id="SDJ35006.1"/>
    </source>
</evidence>
<evidence type="ECO:0000313" key="2">
    <source>
        <dbReference type="Proteomes" id="UP000199527"/>
    </source>
</evidence>
<keyword evidence="2" id="KW-1185">Reference proteome</keyword>
<gene>
    <name evidence="1" type="ORF">SAMN04488540_10770</name>
</gene>
<protein>
    <recommendedName>
        <fullName evidence="3">Porin</fullName>
    </recommendedName>
</protein>
<dbReference type="InterPro" id="IPR023614">
    <property type="entry name" value="Porin_dom_sf"/>
</dbReference>